<dbReference type="PANTHER" id="PTHR30273:SF2">
    <property type="entry name" value="PROTEIN FECR"/>
    <property type="match status" value="1"/>
</dbReference>
<feature type="domain" description="Protein FecR C-terminal" evidence="3">
    <location>
        <begin position="274"/>
        <end position="338"/>
    </location>
</feature>
<evidence type="ECO:0008006" key="6">
    <source>
        <dbReference type="Google" id="ProtNLM"/>
    </source>
</evidence>
<keyword evidence="5" id="KW-1185">Reference proteome</keyword>
<protein>
    <recommendedName>
        <fullName evidence="6">Iron dicitrate transport regulator FecR</fullName>
    </recommendedName>
</protein>
<dbReference type="Gene3D" id="3.55.50.30">
    <property type="match status" value="1"/>
</dbReference>
<dbReference type="Pfam" id="PF04773">
    <property type="entry name" value="FecR"/>
    <property type="match status" value="1"/>
</dbReference>
<dbReference type="EMBL" id="MORL01000003">
    <property type="protein sequence ID" value="OIN59890.1"/>
    <property type="molecule type" value="Genomic_DNA"/>
</dbReference>
<comment type="caution">
    <text evidence="4">The sequence shown here is derived from an EMBL/GenBank/DDBJ whole genome shotgun (WGS) entry which is preliminary data.</text>
</comment>
<dbReference type="GO" id="GO:0016989">
    <property type="term" value="F:sigma factor antagonist activity"/>
    <property type="evidence" value="ECO:0007669"/>
    <property type="project" value="TreeGrafter"/>
</dbReference>
<keyword evidence="1" id="KW-0812">Transmembrane</keyword>
<feature type="transmembrane region" description="Helical" evidence="1">
    <location>
        <begin position="110"/>
        <end position="131"/>
    </location>
</feature>
<evidence type="ECO:0000313" key="5">
    <source>
        <dbReference type="Proteomes" id="UP000181790"/>
    </source>
</evidence>
<gene>
    <name evidence="4" type="ORF">BLX24_08565</name>
</gene>
<reference evidence="4 5" key="1">
    <citation type="submission" date="2016-10" db="EMBL/GenBank/DDBJ databases">
        <title>Arsenicibacter rosenii gen. nov., sp. nov., an efficient arsenic-methylating bacterium isolated from an arsenic-contaminated paddy soil.</title>
        <authorList>
            <person name="Huang K."/>
        </authorList>
    </citation>
    <scope>NUCLEOTIDE SEQUENCE [LARGE SCALE GENOMIC DNA]</scope>
    <source>
        <strain evidence="4 5">SM-1</strain>
    </source>
</reference>
<dbReference type="Gene3D" id="2.60.120.1440">
    <property type="match status" value="1"/>
</dbReference>
<evidence type="ECO:0000259" key="2">
    <source>
        <dbReference type="Pfam" id="PF04773"/>
    </source>
</evidence>
<keyword evidence="1" id="KW-0472">Membrane</keyword>
<organism evidence="4 5">
    <name type="scientific">Arsenicibacter rosenii</name>
    <dbReference type="NCBI Taxonomy" id="1750698"/>
    <lineage>
        <taxon>Bacteria</taxon>
        <taxon>Pseudomonadati</taxon>
        <taxon>Bacteroidota</taxon>
        <taxon>Cytophagia</taxon>
        <taxon>Cytophagales</taxon>
        <taxon>Spirosomataceae</taxon>
        <taxon>Arsenicibacter</taxon>
    </lineage>
</organism>
<dbReference type="AlphaFoldDB" id="A0A1S2VNB2"/>
<evidence type="ECO:0000259" key="3">
    <source>
        <dbReference type="Pfam" id="PF16344"/>
    </source>
</evidence>
<sequence length="348" mass="38658">MNNEQLPIDDSLIGKYLAGEATADEAERVRRWLDEGPEQAAELDRFGRIWDEAANVPAGRVVDTDAAWAKVNRRMKALPADTPPETGREPVIRPLHTHAPQQPVRDRQPIWRVAAAVVLLLGAGWIGYQWLTPGPVHMQLAQTQAAKQTVTLPDGSTVLLNRNSRLDFPDAFTDSTRQVTLTGEAFFDIKPDADHPFVISARGTTVRVLGTSFTVRAYSDTVRVAVATGRVQFAARKQRIVLRPDEEAVYLEREDTIRKAAFLSPNVMAFRTNRLTFDKTTLTEVVRSISELYGQPVTLSSDAIKNCRYTGSFENEKLEEVLEIVATSLKLKVERSGQGYVLAGNSCQ</sequence>
<proteinExistence type="predicted"/>
<evidence type="ECO:0000313" key="4">
    <source>
        <dbReference type="EMBL" id="OIN59890.1"/>
    </source>
</evidence>
<dbReference type="PANTHER" id="PTHR30273">
    <property type="entry name" value="PERIPLASMIC SIGNAL SENSOR AND SIGMA FACTOR ACTIVATOR FECR-RELATED"/>
    <property type="match status" value="1"/>
</dbReference>
<dbReference type="InterPro" id="IPR012373">
    <property type="entry name" value="Ferrdict_sens_TM"/>
</dbReference>
<evidence type="ECO:0000256" key="1">
    <source>
        <dbReference type="SAM" id="Phobius"/>
    </source>
</evidence>
<keyword evidence="1" id="KW-1133">Transmembrane helix</keyword>
<accession>A0A1S2VNB2</accession>
<dbReference type="Proteomes" id="UP000181790">
    <property type="component" value="Unassembled WGS sequence"/>
</dbReference>
<dbReference type="InterPro" id="IPR032508">
    <property type="entry name" value="FecR_C"/>
</dbReference>
<dbReference type="Pfam" id="PF16344">
    <property type="entry name" value="FecR_C"/>
    <property type="match status" value="1"/>
</dbReference>
<dbReference type="PIRSF" id="PIRSF018266">
    <property type="entry name" value="FecR"/>
    <property type="match status" value="1"/>
</dbReference>
<name>A0A1S2VNB2_9BACT</name>
<dbReference type="InterPro" id="IPR006860">
    <property type="entry name" value="FecR"/>
</dbReference>
<feature type="domain" description="FecR protein" evidence="2">
    <location>
        <begin position="144"/>
        <end position="232"/>
    </location>
</feature>